<dbReference type="Pfam" id="PF18701">
    <property type="entry name" value="DUF5641"/>
    <property type="match status" value="1"/>
</dbReference>
<feature type="region of interest" description="Disordered" evidence="1">
    <location>
        <begin position="270"/>
        <end position="307"/>
    </location>
</feature>
<dbReference type="FunFam" id="2.40.50.140:FF:000274">
    <property type="entry name" value="Mitochondrial RNA binding protein"/>
    <property type="match status" value="1"/>
</dbReference>
<dbReference type="Pfam" id="PF00313">
    <property type="entry name" value="CSD"/>
    <property type="match status" value="1"/>
</dbReference>
<dbReference type="Gene3D" id="1.10.720.30">
    <property type="entry name" value="SAP domain"/>
    <property type="match status" value="1"/>
</dbReference>
<feature type="region of interest" description="Disordered" evidence="1">
    <location>
        <begin position="565"/>
        <end position="590"/>
    </location>
</feature>
<feature type="compositionally biased region" description="Basic residues" evidence="1">
    <location>
        <begin position="501"/>
        <end position="516"/>
    </location>
</feature>
<feature type="compositionally biased region" description="Basic residues" evidence="1">
    <location>
        <begin position="458"/>
        <end position="470"/>
    </location>
</feature>
<dbReference type="InterPro" id="IPR036361">
    <property type="entry name" value="SAP_dom_sf"/>
</dbReference>
<evidence type="ECO:0000256" key="1">
    <source>
        <dbReference type="SAM" id="MobiDB-lite"/>
    </source>
</evidence>
<dbReference type="Proteomes" id="UP000225706">
    <property type="component" value="Unassembled WGS sequence"/>
</dbReference>
<feature type="compositionally biased region" description="Basic and acidic residues" evidence="1">
    <location>
        <begin position="486"/>
        <end position="500"/>
    </location>
</feature>
<dbReference type="InterPro" id="IPR002059">
    <property type="entry name" value="CSP_DNA-bd"/>
</dbReference>
<dbReference type="GO" id="GO:0003676">
    <property type="term" value="F:nucleic acid binding"/>
    <property type="evidence" value="ECO:0007669"/>
    <property type="project" value="InterPro"/>
</dbReference>
<evidence type="ECO:0000313" key="4">
    <source>
        <dbReference type="Proteomes" id="UP000225706"/>
    </source>
</evidence>
<dbReference type="InterPro" id="IPR050181">
    <property type="entry name" value="Cold_shock_domain"/>
</dbReference>
<protein>
    <submittedName>
        <fullName evidence="3">Y-box factor-like</fullName>
    </submittedName>
</protein>
<name>A0A2B4S8D0_STYPI</name>
<dbReference type="InterPro" id="IPR040676">
    <property type="entry name" value="DUF5641"/>
</dbReference>
<dbReference type="InterPro" id="IPR019844">
    <property type="entry name" value="CSD_CS"/>
</dbReference>
<feature type="domain" description="CSD" evidence="2">
    <location>
        <begin position="334"/>
        <end position="403"/>
    </location>
</feature>
<dbReference type="STRING" id="50429.A0A2B4S8D0"/>
<reference evidence="4" key="1">
    <citation type="journal article" date="2017" name="bioRxiv">
        <title>Comparative analysis of the genomes of Stylophora pistillata and Acropora digitifera provides evidence for extensive differences between species of corals.</title>
        <authorList>
            <person name="Voolstra C.R."/>
            <person name="Li Y."/>
            <person name="Liew Y.J."/>
            <person name="Baumgarten S."/>
            <person name="Zoccola D."/>
            <person name="Flot J.-F."/>
            <person name="Tambutte S."/>
            <person name="Allemand D."/>
            <person name="Aranda M."/>
        </authorList>
    </citation>
    <scope>NUCLEOTIDE SEQUENCE [LARGE SCALE GENOMIC DNA]</scope>
</reference>
<keyword evidence="4" id="KW-1185">Reference proteome</keyword>
<proteinExistence type="predicted"/>
<dbReference type="PANTHER" id="PTHR11544">
    <property type="entry name" value="COLD SHOCK DOMAIN CONTAINING PROTEINS"/>
    <property type="match status" value="1"/>
</dbReference>
<evidence type="ECO:0000313" key="3">
    <source>
        <dbReference type="EMBL" id="PFX24725.1"/>
    </source>
</evidence>
<dbReference type="AlphaFoldDB" id="A0A2B4S8D0"/>
<dbReference type="Gene3D" id="2.40.50.140">
    <property type="entry name" value="Nucleic acid-binding proteins"/>
    <property type="match status" value="1"/>
</dbReference>
<organism evidence="3 4">
    <name type="scientific">Stylophora pistillata</name>
    <name type="common">Smooth cauliflower coral</name>
    <dbReference type="NCBI Taxonomy" id="50429"/>
    <lineage>
        <taxon>Eukaryota</taxon>
        <taxon>Metazoa</taxon>
        <taxon>Cnidaria</taxon>
        <taxon>Anthozoa</taxon>
        <taxon>Hexacorallia</taxon>
        <taxon>Scleractinia</taxon>
        <taxon>Astrocoeniina</taxon>
        <taxon>Pocilloporidae</taxon>
        <taxon>Stylophora</taxon>
    </lineage>
</organism>
<dbReference type="EMBL" id="LSMT01000168">
    <property type="protein sequence ID" value="PFX24725.1"/>
    <property type="molecule type" value="Genomic_DNA"/>
</dbReference>
<dbReference type="PRINTS" id="PR00050">
    <property type="entry name" value="COLDSHOCK"/>
</dbReference>
<gene>
    <name evidence="3" type="ORF">AWC38_SpisGene10664</name>
</gene>
<dbReference type="OrthoDB" id="203339at2759"/>
<feature type="compositionally biased region" description="Basic and acidic residues" evidence="1">
    <location>
        <begin position="448"/>
        <end position="457"/>
    </location>
</feature>
<dbReference type="PROSITE" id="PS00352">
    <property type="entry name" value="CSD_1"/>
    <property type="match status" value="1"/>
</dbReference>
<accession>A0A2B4S8D0</accession>
<feature type="compositionally biased region" description="Gly residues" evidence="1">
    <location>
        <begin position="574"/>
        <end position="583"/>
    </location>
</feature>
<evidence type="ECO:0000259" key="2">
    <source>
        <dbReference type="PROSITE" id="PS51857"/>
    </source>
</evidence>
<dbReference type="PROSITE" id="PS51857">
    <property type="entry name" value="CSD_2"/>
    <property type="match status" value="1"/>
</dbReference>
<dbReference type="InterPro" id="IPR012340">
    <property type="entry name" value="NA-bd_OB-fold"/>
</dbReference>
<dbReference type="InterPro" id="IPR011129">
    <property type="entry name" value="CSD"/>
</dbReference>
<feature type="compositionally biased region" description="Basic and acidic residues" evidence="1">
    <location>
        <begin position="415"/>
        <end position="429"/>
    </location>
</feature>
<dbReference type="CDD" id="cd04458">
    <property type="entry name" value="CSP_CDS"/>
    <property type="match status" value="1"/>
</dbReference>
<feature type="compositionally biased region" description="Acidic residues" evidence="1">
    <location>
        <begin position="475"/>
        <end position="485"/>
    </location>
</feature>
<sequence length="590" mass="66726">MSLFLVKAELQRRGLPAKGKKPALMARLFIAIKQEESNPPSLQNKSKESTHIGSKQALPADNVPAASTGQLSSSQSANHHLSNFQLLRRKEMILKMDINAVIQVILETSKSPSNNVIRMENRVQKLNGYMESCSEEESVDLELFFKFLYKQVISKEAGKRNASMIGENGGTARGGGGWNKDGTGERNTREKVFLAAALLAICRQPKCKVEGSGRGHHTILHGDWDPTTEEKGHTTLSGFVASYNSKMQQTLLQTGTAILRLERVESQLRRNPGRANAYRGRPLSRNRRNIKGPLWETPPGSRALRGCNMSNMTTTEEPQVEENQEVEKKVVASKVSGTVKWFNVKNGYGFINRDENKEDIFVHQTVIKKNNPKKYLRSVGEGETVEFDVVSGAKGLEAANVTGPNGSPVQGSKYAPDRRRNYYRNYRDFRRGRRRPRGGPNSATNGEVKPKEDDKEKRRPRRRRRPRYRRRSDEERPEGDEQEERDGDHEGGEEGEERPAQNRRRHRPYRRSYRHPRREDGVRGKWPMGRVERLLPGKDGLTRTVILKTKKGLLRRPVQRLPRLEASSTKFGSGELGESGAYGGESLLER</sequence>
<comment type="caution">
    <text evidence="3">The sequence shown here is derived from an EMBL/GenBank/DDBJ whole genome shotgun (WGS) entry which is preliminary data.</text>
</comment>
<feature type="region of interest" description="Disordered" evidence="1">
    <location>
        <begin position="398"/>
        <end position="524"/>
    </location>
</feature>
<dbReference type="SUPFAM" id="SSF50249">
    <property type="entry name" value="Nucleic acid-binding proteins"/>
    <property type="match status" value="1"/>
</dbReference>
<dbReference type="SMART" id="SM00357">
    <property type="entry name" value="CSP"/>
    <property type="match status" value="1"/>
</dbReference>